<keyword evidence="3" id="KW-0539">Nucleus</keyword>
<dbReference type="GO" id="GO:0003924">
    <property type="term" value="F:GTPase activity"/>
    <property type="evidence" value="ECO:0000318"/>
    <property type="project" value="GO_Central"/>
</dbReference>
<dbReference type="RefSeq" id="XP_002112816.1">
    <property type="nucleotide sequence ID" value="XM_002112780.1"/>
</dbReference>
<dbReference type="Pfam" id="PF04950">
    <property type="entry name" value="RIBIOP_C"/>
    <property type="match status" value="1"/>
</dbReference>
<dbReference type="HOGENOM" id="CLU_009858_1_0_1"/>
<evidence type="ECO:0000256" key="3">
    <source>
        <dbReference type="ARBA" id="ARBA00023242"/>
    </source>
</evidence>
<comment type="subcellular location">
    <subcellularLocation>
        <location evidence="1">Nucleus</location>
        <location evidence="1">Nucleolus</location>
    </subcellularLocation>
</comment>
<dbReference type="FunCoup" id="B3RXV8">
    <property type="interactions" value="2224"/>
</dbReference>
<evidence type="ECO:0000256" key="1">
    <source>
        <dbReference type="ARBA" id="ARBA00004604"/>
    </source>
</evidence>
<feature type="non-terminal residue" evidence="9">
    <location>
        <position position="1"/>
    </location>
</feature>
<dbReference type="AlphaFoldDB" id="B3RXV8"/>
<dbReference type="InterPro" id="IPR007034">
    <property type="entry name" value="BMS1_TSR1_C"/>
</dbReference>
<evidence type="ECO:0000256" key="7">
    <source>
        <dbReference type="SAM" id="MobiDB-lite"/>
    </source>
</evidence>
<dbReference type="PANTHER" id="PTHR12858:SF1">
    <property type="entry name" value="PRE-RRNA-PROCESSING PROTEIN TSR1 HOMOLOG"/>
    <property type="match status" value="1"/>
</dbReference>
<dbReference type="eggNOG" id="KOG1980">
    <property type="taxonomic scope" value="Eukaryota"/>
</dbReference>
<evidence type="ECO:0000313" key="9">
    <source>
        <dbReference type="EMBL" id="EDV24926.1"/>
    </source>
</evidence>
<accession>B3RXV8</accession>
<evidence type="ECO:0000259" key="8">
    <source>
        <dbReference type="PROSITE" id="PS51714"/>
    </source>
</evidence>
<dbReference type="InterPro" id="IPR039761">
    <property type="entry name" value="Bms1/Tsr1"/>
</dbReference>
<dbReference type="GO" id="GO:0034511">
    <property type="term" value="F:U3 snoRNA binding"/>
    <property type="evidence" value="ECO:0000318"/>
    <property type="project" value="GO_Central"/>
</dbReference>
<dbReference type="GO" id="GO:0005525">
    <property type="term" value="F:GTP binding"/>
    <property type="evidence" value="ECO:0000318"/>
    <property type="project" value="GO_Central"/>
</dbReference>
<dbReference type="PROSITE" id="PS51714">
    <property type="entry name" value="G_BMS1"/>
    <property type="match status" value="1"/>
</dbReference>
<dbReference type="GO" id="GO:0000462">
    <property type="term" value="P:maturation of SSU-rRNA from tricistronic rRNA transcript (SSU-rRNA, 5.8S rRNA, LSU-rRNA)"/>
    <property type="evidence" value="ECO:0000318"/>
    <property type="project" value="GO_Central"/>
</dbReference>
<dbReference type="SMART" id="SM00785">
    <property type="entry name" value="AARP2CN"/>
    <property type="match status" value="1"/>
</dbReference>
<dbReference type="CTD" id="6754029"/>
<feature type="region of interest" description="Disordered" evidence="7">
    <location>
        <begin position="1"/>
        <end position="36"/>
    </location>
</feature>
<dbReference type="OrthoDB" id="119302at2759"/>
<comment type="similarity">
    <text evidence="5">Belongs to the TRAFAC class translation factor GTPase superfamily. Bms1-like GTPase family. TSR1 subfamily.</text>
</comment>
<dbReference type="EMBL" id="DS985245">
    <property type="protein sequence ID" value="EDV24926.1"/>
    <property type="molecule type" value="Genomic_DNA"/>
</dbReference>
<keyword evidence="10" id="KW-1185">Reference proteome</keyword>
<dbReference type="GO" id="GO:0000479">
    <property type="term" value="P:endonucleolytic cleavage of tricistronic rRNA transcript (SSU-rRNA, 5.8S rRNA, LSU-rRNA)"/>
    <property type="evidence" value="ECO:0000318"/>
    <property type="project" value="GO_Central"/>
</dbReference>
<dbReference type="Pfam" id="PF22298">
    <property type="entry name" value="Tsr1_G-like"/>
    <property type="match status" value="1"/>
</dbReference>
<name>B3RXV8_TRIAD</name>
<evidence type="ECO:0000256" key="6">
    <source>
        <dbReference type="ARBA" id="ARBA00040070"/>
    </source>
</evidence>
<evidence type="ECO:0000256" key="2">
    <source>
        <dbReference type="ARBA" id="ARBA00022517"/>
    </source>
</evidence>
<dbReference type="Proteomes" id="UP000009022">
    <property type="component" value="Unassembled WGS sequence"/>
</dbReference>
<dbReference type="SMART" id="SM01362">
    <property type="entry name" value="DUF663"/>
    <property type="match status" value="1"/>
</dbReference>
<dbReference type="PANTHER" id="PTHR12858">
    <property type="entry name" value="RIBOSOME BIOGENESIS PROTEIN"/>
    <property type="match status" value="1"/>
</dbReference>
<keyword evidence="2" id="KW-0690">Ribosome biogenesis</keyword>
<protein>
    <recommendedName>
        <fullName evidence="6">Pre-rRNA-processing protein TSR1 homolog</fullName>
    </recommendedName>
</protein>
<dbReference type="InParanoid" id="B3RXV8"/>
<feature type="compositionally biased region" description="Basic residues" evidence="7">
    <location>
        <begin position="1"/>
        <end position="24"/>
    </location>
</feature>
<dbReference type="InterPro" id="IPR012948">
    <property type="entry name" value="AARP2CN"/>
</dbReference>
<dbReference type="GeneID" id="6754029"/>
<gene>
    <name evidence="9" type="ORF">TRIADDRAFT_527</name>
</gene>
<dbReference type="OMA" id="MNLPRFK"/>
<comment type="function">
    <text evidence="4">Required during maturation of the 40S ribosomal subunit in the nucleolus.</text>
</comment>
<dbReference type="KEGG" id="tad:TRIADDRAFT_527"/>
<evidence type="ECO:0000313" key="10">
    <source>
        <dbReference type="Proteomes" id="UP000009022"/>
    </source>
</evidence>
<proteinExistence type="inferred from homology"/>
<dbReference type="GO" id="GO:0005730">
    <property type="term" value="C:nucleolus"/>
    <property type="evidence" value="ECO:0007669"/>
    <property type="project" value="UniProtKB-SubCell"/>
</dbReference>
<feature type="non-terminal residue" evidence="9">
    <location>
        <position position="773"/>
    </location>
</feature>
<feature type="domain" description="Bms1-type G" evidence="8">
    <location>
        <begin position="81"/>
        <end position="241"/>
    </location>
</feature>
<dbReference type="InterPro" id="IPR030387">
    <property type="entry name" value="G_Bms1/Tsr1_dom"/>
</dbReference>
<dbReference type="PhylomeDB" id="B3RXV8"/>
<dbReference type="Pfam" id="PF08142">
    <property type="entry name" value="AARP2CN"/>
    <property type="match status" value="1"/>
</dbReference>
<evidence type="ECO:0000256" key="4">
    <source>
        <dbReference type="ARBA" id="ARBA00037087"/>
    </source>
</evidence>
<reference evidence="9 10" key="1">
    <citation type="journal article" date="2008" name="Nature">
        <title>The Trichoplax genome and the nature of placozoans.</title>
        <authorList>
            <person name="Srivastava M."/>
            <person name="Begovic E."/>
            <person name="Chapman J."/>
            <person name="Putnam N.H."/>
            <person name="Hellsten U."/>
            <person name="Kawashima T."/>
            <person name="Kuo A."/>
            <person name="Mitros T."/>
            <person name="Salamov A."/>
            <person name="Carpenter M.L."/>
            <person name="Signorovitch A.Y."/>
            <person name="Moreno M.A."/>
            <person name="Kamm K."/>
            <person name="Grimwood J."/>
            <person name="Schmutz J."/>
            <person name="Shapiro H."/>
            <person name="Grigoriev I.V."/>
            <person name="Buss L.W."/>
            <person name="Schierwater B."/>
            <person name="Dellaporta S.L."/>
            <person name="Rokhsar D.S."/>
        </authorList>
    </citation>
    <scope>NUCLEOTIDE SEQUENCE [LARGE SCALE GENOMIC DNA]</scope>
    <source>
        <strain evidence="9 10">Grell-BS-1999</strain>
    </source>
</reference>
<evidence type="ECO:0000256" key="5">
    <source>
        <dbReference type="ARBA" id="ARBA00038288"/>
    </source>
</evidence>
<organism evidence="9 10">
    <name type="scientific">Trichoplax adhaerens</name>
    <name type="common">Trichoplax reptans</name>
    <dbReference type="NCBI Taxonomy" id="10228"/>
    <lineage>
        <taxon>Eukaryota</taxon>
        <taxon>Metazoa</taxon>
        <taxon>Placozoa</taxon>
        <taxon>Uniplacotomia</taxon>
        <taxon>Trichoplacea</taxon>
        <taxon>Trichoplacidae</taxon>
        <taxon>Trichoplax</taxon>
    </lineage>
</organism>
<sequence>QVKHRPGPFKQTNKSHKHGKHRSKGKLDEINSGRVGAKSISRRLHHALSKQQRQNRLSQIRKHKRQEVLTKKRGIGNLGSVPHIIAVIPLSLHAVDSNKIVNDITSCDETANIIKGYSGTTLVSNSYKATFTILQPPLKDLYACLDAAKIADTILFVLSASNEIIDSYGHHCLSCLFAQGLPTSIVTAQGIINHSGKKQHEIKRNIQKIVLQKFSKEKWFHLDTQQDAQRILRIAATTKLQKITYREIRPYLLAETVEFNECDSSDNGVLQVTGYLRGHSLSANNLVYIPGSGEYQLLKITAPPNPSLNSNSRRSSTDQVIESMEEDMRVLDEADPAMQETLIAEADIDTLNDEQTWPTEEELQQADERKQKMKRNRKFAVPAGTSSYQACWIDDDADDDENNFSNDDIPDAVEYDHDEPASPVSYHAYSSHEGESKTVTFSTVMDGDAINYDQEMDWERERTELEKMRAEKEDRTFPDEIDTPLNIPAREAFIDYRGLRSFRTSPWDPKEDLPRDYSRIFQFQNFKHTRKVILSSNEESNVQIGWYVTLHIKNVPRDIADNLQTHRPLVIFGLLQHEQKASLDEKSAHLLNISFKVILIVDRMMFQVGFRRFSASPMFSQHSTGNKHKLERFFRTNEAIVATMYCPIMFPPAPVIVFRENEDGGFSLVATGSLLNVNPDRTVVEKIVLSGHPYKIHKRIAVIRYMFFNREDIAWFKPVELYSKFGRRGHIKEALGTHGHMKCIFDKQLKAHDTICMNLYKRNFPIWDYNPIV</sequence>
<dbReference type="STRING" id="10228.B3RXV8"/>